<keyword evidence="2" id="KW-0813">Transport</keyword>
<accession>A0A285NE76</accession>
<comment type="similarity">
    <text evidence="1">Belongs to the ABC transporter superfamily.</text>
</comment>
<dbReference type="EMBL" id="OBEL01000001">
    <property type="protein sequence ID" value="SNZ07749.1"/>
    <property type="molecule type" value="Genomic_DNA"/>
</dbReference>
<keyword evidence="6 11" id="KW-0067">ATP-binding</keyword>
<dbReference type="PANTHER" id="PTHR42781">
    <property type="entry name" value="SPERMIDINE/PUTRESCINE IMPORT ATP-BINDING PROTEIN POTA"/>
    <property type="match status" value="1"/>
</dbReference>
<dbReference type="GO" id="GO:0015408">
    <property type="term" value="F:ABC-type ferric iron transporter activity"/>
    <property type="evidence" value="ECO:0007669"/>
    <property type="project" value="InterPro"/>
</dbReference>
<dbReference type="InterPro" id="IPR003439">
    <property type="entry name" value="ABC_transporter-like_ATP-bd"/>
</dbReference>
<keyword evidence="3" id="KW-1003">Cell membrane</keyword>
<name>A0A285NE76_9HYPH</name>
<dbReference type="Gene3D" id="3.40.50.300">
    <property type="entry name" value="P-loop containing nucleotide triphosphate hydrolases"/>
    <property type="match status" value="1"/>
</dbReference>
<evidence type="ECO:0000256" key="2">
    <source>
        <dbReference type="ARBA" id="ARBA00022448"/>
    </source>
</evidence>
<evidence type="ECO:0000256" key="9">
    <source>
        <dbReference type="ARBA" id="ARBA00023136"/>
    </source>
</evidence>
<dbReference type="PROSITE" id="PS50893">
    <property type="entry name" value="ABC_TRANSPORTER_2"/>
    <property type="match status" value="1"/>
</dbReference>
<dbReference type="GO" id="GO:0015697">
    <property type="term" value="P:quaternary ammonium group transport"/>
    <property type="evidence" value="ECO:0007669"/>
    <property type="project" value="UniProtKB-ARBA"/>
</dbReference>
<dbReference type="SUPFAM" id="SSF50331">
    <property type="entry name" value="MOP-like"/>
    <property type="match status" value="1"/>
</dbReference>
<evidence type="ECO:0000259" key="10">
    <source>
        <dbReference type="PROSITE" id="PS50893"/>
    </source>
</evidence>
<dbReference type="GO" id="GO:0016020">
    <property type="term" value="C:membrane"/>
    <property type="evidence" value="ECO:0007669"/>
    <property type="project" value="InterPro"/>
</dbReference>
<keyword evidence="5" id="KW-0547">Nucleotide-binding</keyword>
<dbReference type="OrthoDB" id="9802264at2"/>
<sequence>MKNAIENGHWGSRGTAGATIAAGLTFENIGMTFGDKVALDGVDLYIEPGEVVSLLGQSGSGKTTLLRIAAGIERPTQGRLLINDIVASDTHTFTPPEKRSVGLMFQDYALFPHLSILQNVMFGLNDLSKQDAECEAKVALQRVGLEDYVEKFPHMLSGGQQQRVALARAIAPRPSVLLMDEPFSGLDNRLRDRVRDETLAVIREIGATCIIVTHDPEEALRMSDRIVLLRDGQIVQNGGPDDLYYNPVDYWAARFFSELNEVDGVIQGGKAQTPIGTFTTEQFDEEQDVRVCVRHHGLKMHHEISEDYVAGHPGRILRRMFLGEVELYEIALKGIDYPFFARIGGGKIFAHGDNIGVSFRKKHTLIFAKDG</sequence>
<dbReference type="CDD" id="cd03259">
    <property type="entry name" value="ABC_Carb_Solutes_like"/>
    <property type="match status" value="1"/>
</dbReference>
<keyword evidence="8" id="KW-0406">Ion transport</keyword>
<evidence type="ECO:0000256" key="8">
    <source>
        <dbReference type="ARBA" id="ARBA00023065"/>
    </source>
</evidence>
<reference evidence="11 12" key="1">
    <citation type="submission" date="2017-09" db="EMBL/GenBank/DDBJ databases">
        <authorList>
            <person name="Ehlers B."/>
            <person name="Leendertz F.H."/>
        </authorList>
    </citation>
    <scope>NUCLEOTIDE SEQUENCE [LARGE SCALE GENOMIC DNA]</scope>
    <source>
        <strain evidence="11 12">DSM 18289</strain>
    </source>
</reference>
<keyword evidence="9" id="KW-0472">Membrane</keyword>
<dbReference type="AlphaFoldDB" id="A0A285NE76"/>
<dbReference type="Pfam" id="PF00005">
    <property type="entry name" value="ABC_tran"/>
    <property type="match status" value="1"/>
</dbReference>
<dbReference type="InterPro" id="IPR050093">
    <property type="entry name" value="ABC_SmlMolc_Importer"/>
</dbReference>
<dbReference type="SMART" id="SM00382">
    <property type="entry name" value="AAA"/>
    <property type="match status" value="1"/>
</dbReference>
<dbReference type="InterPro" id="IPR015853">
    <property type="entry name" value="ABC_transpr_FbpC"/>
</dbReference>
<evidence type="ECO:0000256" key="7">
    <source>
        <dbReference type="ARBA" id="ARBA00023004"/>
    </source>
</evidence>
<keyword evidence="4" id="KW-0410">Iron transport</keyword>
<evidence type="ECO:0000313" key="12">
    <source>
        <dbReference type="Proteomes" id="UP000219439"/>
    </source>
</evidence>
<evidence type="ECO:0000256" key="1">
    <source>
        <dbReference type="ARBA" id="ARBA00005417"/>
    </source>
</evidence>
<evidence type="ECO:0000313" key="11">
    <source>
        <dbReference type="EMBL" id="SNZ07749.1"/>
    </source>
</evidence>
<dbReference type="PANTHER" id="PTHR42781:SF4">
    <property type="entry name" value="SPERMIDINE_PUTRESCINE IMPORT ATP-BINDING PROTEIN POTA"/>
    <property type="match status" value="1"/>
</dbReference>
<organism evidence="11 12">
    <name type="scientific">Cohaesibacter gelatinilyticus</name>
    <dbReference type="NCBI Taxonomy" id="372072"/>
    <lineage>
        <taxon>Bacteria</taxon>
        <taxon>Pseudomonadati</taxon>
        <taxon>Pseudomonadota</taxon>
        <taxon>Alphaproteobacteria</taxon>
        <taxon>Hyphomicrobiales</taxon>
        <taxon>Cohaesibacteraceae</taxon>
    </lineage>
</organism>
<dbReference type="GO" id="GO:0016887">
    <property type="term" value="F:ATP hydrolysis activity"/>
    <property type="evidence" value="ECO:0007669"/>
    <property type="project" value="InterPro"/>
</dbReference>
<dbReference type="Proteomes" id="UP000219439">
    <property type="component" value="Unassembled WGS sequence"/>
</dbReference>
<dbReference type="InterPro" id="IPR027417">
    <property type="entry name" value="P-loop_NTPase"/>
</dbReference>
<dbReference type="InterPro" id="IPR003593">
    <property type="entry name" value="AAA+_ATPase"/>
</dbReference>
<dbReference type="RefSeq" id="WP_097152459.1">
    <property type="nucleotide sequence ID" value="NZ_OBEL01000001.1"/>
</dbReference>
<feature type="domain" description="ABC transporter" evidence="10">
    <location>
        <begin position="24"/>
        <end position="256"/>
    </location>
</feature>
<dbReference type="GO" id="GO:0005524">
    <property type="term" value="F:ATP binding"/>
    <property type="evidence" value="ECO:0007669"/>
    <property type="project" value="UniProtKB-KW"/>
</dbReference>
<dbReference type="PROSITE" id="PS00211">
    <property type="entry name" value="ABC_TRANSPORTER_1"/>
    <property type="match status" value="1"/>
</dbReference>
<protein>
    <submittedName>
        <fullName evidence="11">Iron(III) transport system ATP-binding protein</fullName>
    </submittedName>
</protein>
<evidence type="ECO:0000256" key="3">
    <source>
        <dbReference type="ARBA" id="ARBA00022475"/>
    </source>
</evidence>
<proteinExistence type="inferred from homology"/>
<dbReference type="SUPFAM" id="SSF52540">
    <property type="entry name" value="P-loop containing nucleoside triphosphate hydrolases"/>
    <property type="match status" value="1"/>
</dbReference>
<dbReference type="InterPro" id="IPR017871">
    <property type="entry name" value="ABC_transporter-like_CS"/>
</dbReference>
<dbReference type="InterPro" id="IPR008995">
    <property type="entry name" value="Mo/tungstate-bd_C_term_dom"/>
</dbReference>
<keyword evidence="7" id="KW-0408">Iron</keyword>
<gene>
    <name evidence="11" type="ORF">SAMN06265368_1250</name>
</gene>
<keyword evidence="12" id="KW-1185">Reference proteome</keyword>
<evidence type="ECO:0000256" key="4">
    <source>
        <dbReference type="ARBA" id="ARBA00022496"/>
    </source>
</evidence>
<dbReference type="FunFam" id="3.40.50.300:FF:000425">
    <property type="entry name" value="Probable ABC transporter, ATP-binding subunit"/>
    <property type="match status" value="1"/>
</dbReference>
<evidence type="ECO:0000256" key="6">
    <source>
        <dbReference type="ARBA" id="ARBA00022840"/>
    </source>
</evidence>
<evidence type="ECO:0000256" key="5">
    <source>
        <dbReference type="ARBA" id="ARBA00022741"/>
    </source>
</evidence>